<accession>A0A1F6DEK2</accession>
<feature type="transmembrane region" description="Helical" evidence="1">
    <location>
        <begin position="193"/>
        <end position="213"/>
    </location>
</feature>
<dbReference type="InterPro" id="IPR013740">
    <property type="entry name" value="Redoxin"/>
</dbReference>
<feature type="transmembrane region" description="Helical" evidence="1">
    <location>
        <begin position="71"/>
        <end position="93"/>
    </location>
</feature>
<dbReference type="InterPro" id="IPR050553">
    <property type="entry name" value="Thioredoxin_ResA/DsbE_sf"/>
</dbReference>
<feature type="transmembrane region" description="Helical" evidence="1">
    <location>
        <begin position="41"/>
        <end position="65"/>
    </location>
</feature>
<feature type="transmembrane region" description="Helical" evidence="1">
    <location>
        <begin position="6"/>
        <end position="29"/>
    </location>
</feature>
<evidence type="ECO:0000256" key="1">
    <source>
        <dbReference type="SAM" id="Phobius"/>
    </source>
</evidence>
<feature type="transmembrane region" description="Helical" evidence="1">
    <location>
        <begin position="159"/>
        <end position="181"/>
    </location>
</feature>
<feature type="transmembrane region" description="Helical" evidence="1">
    <location>
        <begin position="123"/>
        <end position="147"/>
    </location>
</feature>
<dbReference type="InterPro" id="IPR039447">
    <property type="entry name" value="UreH-like_TM_dom"/>
</dbReference>
<name>A0A1F6DEK2_9BACT</name>
<dbReference type="Pfam" id="PF17991">
    <property type="entry name" value="Thioredoxin_10"/>
    <property type="match status" value="1"/>
</dbReference>
<dbReference type="Gene3D" id="3.40.30.10">
    <property type="entry name" value="Glutaredoxin"/>
    <property type="match status" value="1"/>
</dbReference>
<dbReference type="Gene3D" id="2.60.120.260">
    <property type="entry name" value="Galactose-binding domain-like"/>
    <property type="match status" value="1"/>
</dbReference>
<dbReference type="InterPro" id="IPR013766">
    <property type="entry name" value="Thioredoxin_domain"/>
</dbReference>
<evidence type="ECO:0000259" key="2">
    <source>
        <dbReference type="PROSITE" id="PS51352"/>
    </source>
</evidence>
<dbReference type="AlphaFoldDB" id="A0A1F6DEK2"/>
<proteinExistence type="predicted"/>
<dbReference type="PANTHER" id="PTHR42852">
    <property type="entry name" value="THIOL:DISULFIDE INTERCHANGE PROTEIN DSBE"/>
    <property type="match status" value="1"/>
</dbReference>
<evidence type="ECO:0000313" key="3">
    <source>
        <dbReference type="EMBL" id="OGG59821.1"/>
    </source>
</evidence>
<dbReference type="GO" id="GO:0016491">
    <property type="term" value="F:oxidoreductase activity"/>
    <property type="evidence" value="ECO:0007669"/>
    <property type="project" value="InterPro"/>
</dbReference>
<organism evidence="3 4">
    <name type="scientific">Candidatus Kaiserbacteria bacterium RIFCSPHIGHO2_01_FULL_56_24</name>
    <dbReference type="NCBI Taxonomy" id="1798487"/>
    <lineage>
        <taxon>Bacteria</taxon>
        <taxon>Candidatus Kaiseribacteriota</taxon>
    </lineage>
</organism>
<dbReference type="Pfam" id="PF13386">
    <property type="entry name" value="DsbD_2"/>
    <property type="match status" value="1"/>
</dbReference>
<dbReference type="PROSITE" id="PS51352">
    <property type="entry name" value="THIOREDOXIN_2"/>
    <property type="match status" value="1"/>
</dbReference>
<dbReference type="EMBL" id="MFLA01000016">
    <property type="protein sequence ID" value="OGG59821.1"/>
    <property type="molecule type" value="Genomic_DNA"/>
</dbReference>
<dbReference type="PANTHER" id="PTHR42852:SF13">
    <property type="entry name" value="PROTEIN DIPZ"/>
    <property type="match status" value="1"/>
</dbReference>
<keyword evidence="1" id="KW-1133">Transmembrane helix</keyword>
<dbReference type="Pfam" id="PF08534">
    <property type="entry name" value="Redoxin"/>
    <property type="match status" value="1"/>
</dbReference>
<keyword evidence="1" id="KW-0812">Transmembrane</keyword>
<gene>
    <name evidence="3" type="ORF">A2765_04510</name>
</gene>
<protein>
    <recommendedName>
        <fullName evidence="2">Thioredoxin domain-containing protein</fullName>
    </recommendedName>
</protein>
<dbReference type="InterPro" id="IPR036249">
    <property type="entry name" value="Thioredoxin-like_sf"/>
</dbReference>
<evidence type="ECO:0000313" key="4">
    <source>
        <dbReference type="Proteomes" id="UP000176377"/>
    </source>
</evidence>
<feature type="domain" description="Thioredoxin" evidence="2">
    <location>
        <begin position="237"/>
        <end position="402"/>
    </location>
</feature>
<sequence length="573" mass="63281">MTFLAISFLAGALTVLAPCILPLLPVVVGSAATGRSKATPYVVVLALSLSIILFTFLLKVSTLFIMVPQAFWAYLSGGLLILVGLSFVAPALWEKLPGLNRLSRSSNKLVGTGYQKKSFWGDVLIGFALGPVFSSCSPTYFVILASVLPASLALGTLYLLAYVLGLAIMLILIALIGQRFADKLSGAADSRGWFKRAIGVLFILVGLFIATGYEKKLEIAILNSGIVDSISWEQKLLQGGKTMPTFTTDGKQRYVEIKNPSGFVNTGKNPDGTDMPLTISQFVGKKVILVDFMTYSCINCQRTFPYMTAWYERYRNEGFEIVGIHTPEFAFEKDIDNVRKAMEEAGIEYPVVLDNDYATWRAWGNRYWPRKYLIDIHGNVVYDHAGEGAYVETEMMIRRALQDRALELGEPVPNDMRPLIGTMNPEARKFAQSPEIYFGSLRNELLVGGKRFLPGEQTFTLPASFVLNALYLGGTWDITPEHAESVSEDASIVFRYRARDVFIVASSDLGADVELLQDGKPLGEAAGEDVNDGKIRIQDERLYKIIHNPGGEEHTLEIKVKAGKFKAFTFTFG</sequence>
<keyword evidence="1" id="KW-0472">Membrane</keyword>
<dbReference type="InterPro" id="IPR041017">
    <property type="entry name" value="Thioredoxin_10"/>
</dbReference>
<dbReference type="SUPFAM" id="SSF52833">
    <property type="entry name" value="Thioredoxin-like"/>
    <property type="match status" value="1"/>
</dbReference>
<reference evidence="3 4" key="1">
    <citation type="journal article" date="2016" name="Nat. Commun.">
        <title>Thousands of microbial genomes shed light on interconnected biogeochemical processes in an aquifer system.</title>
        <authorList>
            <person name="Anantharaman K."/>
            <person name="Brown C.T."/>
            <person name="Hug L.A."/>
            <person name="Sharon I."/>
            <person name="Castelle C.J."/>
            <person name="Probst A.J."/>
            <person name="Thomas B.C."/>
            <person name="Singh A."/>
            <person name="Wilkins M.J."/>
            <person name="Karaoz U."/>
            <person name="Brodie E.L."/>
            <person name="Williams K.H."/>
            <person name="Hubbard S.S."/>
            <person name="Banfield J.F."/>
        </authorList>
    </citation>
    <scope>NUCLEOTIDE SEQUENCE [LARGE SCALE GENOMIC DNA]</scope>
</reference>
<dbReference type="Proteomes" id="UP000176377">
    <property type="component" value="Unassembled WGS sequence"/>
</dbReference>
<comment type="caution">
    <text evidence="3">The sequence shown here is derived from an EMBL/GenBank/DDBJ whole genome shotgun (WGS) entry which is preliminary data.</text>
</comment>